<reference evidence="1" key="1">
    <citation type="submission" date="2019-12" db="EMBL/GenBank/DDBJ databases">
        <title>Genome sequencing and annotation of Brassica cretica.</title>
        <authorList>
            <person name="Studholme D.J."/>
            <person name="Sarris P.F."/>
        </authorList>
    </citation>
    <scope>NUCLEOTIDE SEQUENCE</scope>
    <source>
        <strain evidence="1">PFS-001/15</strain>
        <tissue evidence="1">Leaf</tissue>
    </source>
</reference>
<name>A0A8S9LNX5_BRACR</name>
<dbReference type="EMBL" id="QGKW02000276">
    <property type="protein sequence ID" value="KAF2607006.1"/>
    <property type="molecule type" value="Genomic_DNA"/>
</dbReference>
<sequence>MQPRALSSPSHADLKLSHRISDACDVLQLSLLHRRRFRPPRALSYPTLATSPSSLSLRSVLLSLSYYLVLCLFKALGNFLFYVEKSSPSESFRTNIAGCYLGNLCKTQHHITSYLKLSHRISDACDVLQLSLLHRRRFRPPRALSYPTLATSPSSLSLRDEAFLFMKCGFWLNSLQNYPDQESKPERERNVALLSSLSGCDWLIGEFALSLVCVATVKKFLKRGVK</sequence>
<organism evidence="1 2">
    <name type="scientific">Brassica cretica</name>
    <name type="common">Mustard</name>
    <dbReference type="NCBI Taxonomy" id="69181"/>
    <lineage>
        <taxon>Eukaryota</taxon>
        <taxon>Viridiplantae</taxon>
        <taxon>Streptophyta</taxon>
        <taxon>Embryophyta</taxon>
        <taxon>Tracheophyta</taxon>
        <taxon>Spermatophyta</taxon>
        <taxon>Magnoliopsida</taxon>
        <taxon>eudicotyledons</taxon>
        <taxon>Gunneridae</taxon>
        <taxon>Pentapetalae</taxon>
        <taxon>rosids</taxon>
        <taxon>malvids</taxon>
        <taxon>Brassicales</taxon>
        <taxon>Brassicaceae</taxon>
        <taxon>Brassiceae</taxon>
        <taxon>Brassica</taxon>
    </lineage>
</organism>
<accession>A0A8S9LNX5</accession>
<evidence type="ECO:0000313" key="1">
    <source>
        <dbReference type="EMBL" id="KAF2607006.1"/>
    </source>
</evidence>
<gene>
    <name evidence="1" type="ORF">F2Q68_00045087</name>
</gene>
<comment type="caution">
    <text evidence="1">The sequence shown here is derived from an EMBL/GenBank/DDBJ whole genome shotgun (WGS) entry which is preliminary data.</text>
</comment>
<protein>
    <submittedName>
        <fullName evidence="1">Uncharacterized protein</fullName>
    </submittedName>
</protein>
<dbReference type="Proteomes" id="UP000712281">
    <property type="component" value="Unassembled WGS sequence"/>
</dbReference>
<dbReference type="AlphaFoldDB" id="A0A8S9LNX5"/>
<evidence type="ECO:0000313" key="2">
    <source>
        <dbReference type="Proteomes" id="UP000712281"/>
    </source>
</evidence>
<proteinExistence type="predicted"/>